<dbReference type="Proteomes" id="UP000275267">
    <property type="component" value="Unassembled WGS sequence"/>
</dbReference>
<feature type="compositionally biased region" description="Polar residues" evidence="1">
    <location>
        <begin position="139"/>
        <end position="159"/>
    </location>
</feature>
<accession>A0A3L6Q606</accession>
<feature type="compositionally biased region" description="Pro residues" evidence="1">
    <location>
        <begin position="28"/>
        <end position="37"/>
    </location>
</feature>
<evidence type="ECO:0000313" key="2">
    <source>
        <dbReference type="EMBL" id="RLM73103.1"/>
    </source>
</evidence>
<feature type="compositionally biased region" description="Basic and acidic residues" evidence="1">
    <location>
        <begin position="1"/>
        <end position="15"/>
    </location>
</feature>
<protein>
    <submittedName>
        <fullName evidence="2">Protein FAR1-RELATED SEQUENCE 9-like isoform X2</fullName>
    </submittedName>
</protein>
<dbReference type="STRING" id="4540.A0A3L6Q606"/>
<dbReference type="AlphaFoldDB" id="A0A3L6Q606"/>
<evidence type="ECO:0000313" key="3">
    <source>
        <dbReference type="Proteomes" id="UP000275267"/>
    </source>
</evidence>
<reference evidence="3" key="1">
    <citation type="journal article" date="2019" name="Nat. Commun.">
        <title>The genome of broomcorn millet.</title>
        <authorList>
            <person name="Zou C."/>
            <person name="Miki D."/>
            <person name="Li D."/>
            <person name="Tang Q."/>
            <person name="Xiao L."/>
            <person name="Rajput S."/>
            <person name="Deng P."/>
            <person name="Jia W."/>
            <person name="Huang R."/>
            <person name="Zhang M."/>
            <person name="Sun Y."/>
            <person name="Hu J."/>
            <person name="Fu X."/>
            <person name="Schnable P.S."/>
            <person name="Li F."/>
            <person name="Zhang H."/>
            <person name="Feng B."/>
            <person name="Zhu X."/>
            <person name="Liu R."/>
            <person name="Schnable J.C."/>
            <person name="Zhu J.-K."/>
            <person name="Zhang H."/>
        </authorList>
    </citation>
    <scope>NUCLEOTIDE SEQUENCE [LARGE SCALE GENOMIC DNA]</scope>
</reference>
<name>A0A3L6Q606_PANMI</name>
<comment type="caution">
    <text evidence="2">The sequence shown here is derived from an EMBL/GenBank/DDBJ whole genome shotgun (WGS) entry which is preliminary data.</text>
</comment>
<feature type="compositionally biased region" description="Low complexity" evidence="1">
    <location>
        <begin position="61"/>
        <end position="80"/>
    </location>
</feature>
<proteinExistence type="predicted"/>
<organism evidence="2 3">
    <name type="scientific">Panicum miliaceum</name>
    <name type="common">Proso millet</name>
    <name type="synonym">Broomcorn millet</name>
    <dbReference type="NCBI Taxonomy" id="4540"/>
    <lineage>
        <taxon>Eukaryota</taxon>
        <taxon>Viridiplantae</taxon>
        <taxon>Streptophyta</taxon>
        <taxon>Embryophyta</taxon>
        <taxon>Tracheophyta</taxon>
        <taxon>Spermatophyta</taxon>
        <taxon>Magnoliopsida</taxon>
        <taxon>Liliopsida</taxon>
        <taxon>Poales</taxon>
        <taxon>Poaceae</taxon>
        <taxon>PACMAD clade</taxon>
        <taxon>Panicoideae</taxon>
        <taxon>Panicodae</taxon>
        <taxon>Paniceae</taxon>
        <taxon>Panicinae</taxon>
        <taxon>Panicum</taxon>
        <taxon>Panicum sect. Panicum</taxon>
    </lineage>
</organism>
<feature type="region of interest" description="Disordered" evidence="1">
    <location>
        <begin position="1"/>
        <end position="163"/>
    </location>
</feature>
<feature type="compositionally biased region" description="Polar residues" evidence="1">
    <location>
        <begin position="39"/>
        <end position="60"/>
    </location>
</feature>
<gene>
    <name evidence="2" type="ORF">C2845_PM15G02130</name>
</gene>
<evidence type="ECO:0000256" key="1">
    <source>
        <dbReference type="SAM" id="MobiDB-lite"/>
    </source>
</evidence>
<keyword evidence="3" id="KW-1185">Reference proteome</keyword>
<feature type="compositionally biased region" description="Basic and acidic residues" evidence="1">
    <location>
        <begin position="99"/>
        <end position="122"/>
    </location>
</feature>
<dbReference type="EMBL" id="PQIB02000013">
    <property type="protein sequence ID" value="RLM73103.1"/>
    <property type="molecule type" value="Genomic_DNA"/>
</dbReference>
<sequence>MDNDTGARKRSRDDAGAGDMQSRSRLMEPPPPPPPRDVPTSQTLSATATSRARGTRNITPAASQGASLASSATPASSPDPSSERRVPSDAATSASATEPKGETEEKMDLHAVEISKKMERGAESSPLLPAQTMAERNLKSYQETSGANGDSGMHQGNESANREPYGLVASAMNKVDEARKEAEEGSDMAMVEMENTSRGDADLEERYGIMLAPEHEVREHGNLTTQESLPSPIFLWNDTEMNRRSEIQVLGAGETFVQELGQENGNVVLNEGDEDLNECQKDQAEADADGTTRSSFAVAILRAPDYDFLGSVATSHFDAAVRDSVAGPCAGQLTVEGVEALIWAAVMTEAKATTPAVGRSILEQRRIRPDVGEAVAGEAPSLLVATRMQVQLDKVVDTSTEVSVGGLGARPEPGASPTIVSEAECADGTNATPQKQSAALLGNDELVSPCSVHSEGQFLSSQLEPSDKVILSDVPSLSKGFGNMVVPRMTKTMIILKIDLSSAEEGRWTHKCIMDASGTRREVKMRIPKASSLAREGREA</sequence>